<proteinExistence type="inferred from homology"/>
<dbReference type="PANTHER" id="PTHR38761:SF1">
    <property type="entry name" value="GLUTAMATE--CYSTEINE LIGASE"/>
    <property type="match status" value="1"/>
</dbReference>
<evidence type="ECO:0000256" key="3">
    <source>
        <dbReference type="ARBA" id="ARBA00022598"/>
    </source>
</evidence>
<dbReference type="InterPro" id="IPR007370">
    <property type="entry name" value="Glu_cys_ligase"/>
</dbReference>
<organism evidence="11 12">
    <name type="scientific">Cocleimonas flava</name>
    <dbReference type="NCBI Taxonomy" id="634765"/>
    <lineage>
        <taxon>Bacteria</taxon>
        <taxon>Pseudomonadati</taxon>
        <taxon>Pseudomonadota</taxon>
        <taxon>Gammaproteobacteria</taxon>
        <taxon>Thiotrichales</taxon>
        <taxon>Thiotrichaceae</taxon>
        <taxon>Cocleimonas</taxon>
    </lineage>
</organism>
<keyword evidence="12" id="KW-1185">Reference proteome</keyword>
<protein>
    <recommendedName>
        <fullName evidence="8">Glutamate--cysteine ligase</fullName>
        <ecNumber evidence="8">6.3.2.2</ecNumber>
    </recommendedName>
    <alternativeName>
        <fullName evidence="8">Gamma-ECS</fullName>
        <shortName evidence="8">GCS</shortName>
    </alternativeName>
    <alternativeName>
        <fullName evidence="8">Gamma-glutamylcysteine synthetase</fullName>
    </alternativeName>
</protein>
<comment type="catalytic activity">
    <reaction evidence="7 8 9">
        <text>L-cysteine + L-glutamate + ATP = gamma-L-glutamyl-L-cysteine + ADP + phosphate + H(+)</text>
        <dbReference type="Rhea" id="RHEA:13285"/>
        <dbReference type="ChEBI" id="CHEBI:15378"/>
        <dbReference type="ChEBI" id="CHEBI:29985"/>
        <dbReference type="ChEBI" id="CHEBI:30616"/>
        <dbReference type="ChEBI" id="CHEBI:35235"/>
        <dbReference type="ChEBI" id="CHEBI:43474"/>
        <dbReference type="ChEBI" id="CHEBI:58173"/>
        <dbReference type="ChEBI" id="CHEBI:456216"/>
        <dbReference type="EC" id="6.3.2.2"/>
    </reaction>
</comment>
<dbReference type="GO" id="GO:0046872">
    <property type="term" value="F:metal ion binding"/>
    <property type="evidence" value="ECO:0007669"/>
    <property type="project" value="TreeGrafter"/>
</dbReference>
<keyword evidence="6 8" id="KW-0067">ATP-binding</keyword>
<dbReference type="GO" id="GO:0004357">
    <property type="term" value="F:glutamate-cysteine ligase activity"/>
    <property type="evidence" value="ECO:0007669"/>
    <property type="project" value="UniProtKB-UniRule"/>
</dbReference>
<evidence type="ECO:0000256" key="6">
    <source>
        <dbReference type="ARBA" id="ARBA00022840"/>
    </source>
</evidence>
<keyword evidence="4 8" id="KW-0317">Glutathione biosynthesis</keyword>
<evidence type="ECO:0000313" key="12">
    <source>
        <dbReference type="Proteomes" id="UP000294887"/>
    </source>
</evidence>
<dbReference type="GO" id="GO:0005829">
    <property type="term" value="C:cytosol"/>
    <property type="evidence" value="ECO:0007669"/>
    <property type="project" value="TreeGrafter"/>
</dbReference>
<evidence type="ECO:0000313" key="11">
    <source>
        <dbReference type="EMBL" id="TCJ89115.1"/>
    </source>
</evidence>
<comment type="similarity">
    <text evidence="2 8">Belongs to the glutamate--cysteine ligase type 1 family. Type 1 subfamily.</text>
</comment>
<dbReference type="AlphaFoldDB" id="A0A4V2P9D4"/>
<evidence type="ECO:0000256" key="9">
    <source>
        <dbReference type="RuleBase" id="RU004391"/>
    </source>
</evidence>
<dbReference type="OrthoDB" id="9803907at2"/>
<comment type="pathway">
    <text evidence="1 8 9">Sulfur metabolism; glutathione biosynthesis; glutathione from L-cysteine and L-glutamate: step 1/2.</text>
</comment>
<reference evidence="11 12" key="1">
    <citation type="submission" date="2019-03" db="EMBL/GenBank/DDBJ databases">
        <title>Genomic Encyclopedia of Type Strains, Phase IV (KMG-IV): sequencing the most valuable type-strain genomes for metagenomic binning, comparative biology and taxonomic classification.</title>
        <authorList>
            <person name="Goeker M."/>
        </authorList>
    </citation>
    <scope>NUCLEOTIDE SEQUENCE [LARGE SCALE GENOMIC DNA]</scope>
    <source>
        <strain evidence="11 12">DSM 24830</strain>
    </source>
</reference>
<evidence type="ECO:0000256" key="2">
    <source>
        <dbReference type="ARBA" id="ARBA00008772"/>
    </source>
</evidence>
<comment type="caution">
    <text evidence="11">The sequence shown here is derived from an EMBL/GenBank/DDBJ whole genome shotgun (WGS) entry which is preliminary data.</text>
</comment>
<keyword evidence="5 8" id="KW-0547">Nucleotide-binding</keyword>
<dbReference type="GO" id="GO:0005524">
    <property type="term" value="F:ATP binding"/>
    <property type="evidence" value="ECO:0007669"/>
    <property type="project" value="UniProtKB-KW"/>
</dbReference>
<evidence type="ECO:0000256" key="4">
    <source>
        <dbReference type="ARBA" id="ARBA00022684"/>
    </source>
</evidence>
<gene>
    <name evidence="8" type="primary">gshA</name>
    <name evidence="11" type="ORF">EV695_0976</name>
</gene>
<evidence type="ECO:0000259" key="10">
    <source>
        <dbReference type="Pfam" id="PF04262"/>
    </source>
</evidence>
<evidence type="ECO:0000256" key="7">
    <source>
        <dbReference type="ARBA" id="ARBA00048819"/>
    </source>
</evidence>
<dbReference type="InterPro" id="IPR006334">
    <property type="entry name" value="Glut_cys_ligase"/>
</dbReference>
<dbReference type="RefSeq" id="WP_131904765.1">
    <property type="nucleotide sequence ID" value="NZ_BAAAFU010000008.1"/>
</dbReference>
<dbReference type="InterPro" id="IPR014746">
    <property type="entry name" value="Gln_synth/guanido_kin_cat_dom"/>
</dbReference>
<dbReference type="NCBIfam" id="TIGR01434">
    <property type="entry name" value="glu_cys_ligase"/>
    <property type="match status" value="1"/>
</dbReference>
<dbReference type="EC" id="6.3.2.2" evidence="8"/>
<feature type="domain" description="Glutamate--cysteine ligase" evidence="10">
    <location>
        <begin position="10"/>
        <end position="387"/>
    </location>
</feature>
<dbReference type="HAMAP" id="MF_00578">
    <property type="entry name" value="Glu_cys_ligase"/>
    <property type="match status" value="1"/>
</dbReference>
<name>A0A4V2P9D4_9GAMM</name>
<dbReference type="UniPathway" id="UPA00142">
    <property type="reaction ID" value="UER00209"/>
</dbReference>
<dbReference type="SUPFAM" id="SSF55931">
    <property type="entry name" value="Glutamine synthetase/guanido kinase"/>
    <property type="match status" value="1"/>
</dbReference>
<dbReference type="Pfam" id="PF04262">
    <property type="entry name" value="Glu_cys_ligase"/>
    <property type="match status" value="1"/>
</dbReference>
<evidence type="ECO:0000256" key="8">
    <source>
        <dbReference type="HAMAP-Rule" id="MF_00578"/>
    </source>
</evidence>
<evidence type="ECO:0000256" key="5">
    <source>
        <dbReference type="ARBA" id="ARBA00022741"/>
    </source>
</evidence>
<dbReference type="GO" id="GO:0006750">
    <property type="term" value="P:glutathione biosynthetic process"/>
    <property type="evidence" value="ECO:0007669"/>
    <property type="project" value="UniProtKB-UniRule"/>
</dbReference>
<keyword evidence="3 8" id="KW-0436">Ligase</keyword>
<sequence>MYQTLNQRLEKIESTCATKLLKKSLTGLEKESLRVNPEGTISTTPHPEVLGSALTNPWITTDYGEAMLELITPPCDRAYKSLDFLLNIEIFVYQHLSDNELLWTSSMPCVIRGEQDIDIAQYGSSNAGKMKSIYRQGLAERYGKIMQVIAGIHFNYSVAVDFWPAFQEIEGASEQEPQAFINERYMGMTRNIQRYGWIIPYLFGASPAICKSFLAGQPKPESMIEFNGNTYYEKWGTSLRMGDVGYTNSKEDKSGIKANYNSLENYIASLRCAINTPFEDYERIGLKDGDKYLQLNTNILQIENEYYSSVRPKRVLKGFEKPTDALESRGIQYVELRSVDINVFKPAGLTHTQLYFLEIFMLFCLLQESPEICTKEAEEIDSNQHTVAHQGRKPGLTLSNKGEEITLKEWATQLLDEMSGVANLLNSTHDESCYAKAISEQMELVKDPSLTPSAKVLDEVLNRDGSYYHFAKRQSEEHRDYFIKRQLTPETQSEIELMAEKSIKEQKKLESQDTLDFDTFLQKYFANEL</sequence>
<evidence type="ECO:0000256" key="1">
    <source>
        <dbReference type="ARBA" id="ARBA00005006"/>
    </source>
</evidence>
<dbReference type="EMBL" id="SMFQ01000002">
    <property type="protein sequence ID" value="TCJ89115.1"/>
    <property type="molecule type" value="Genomic_DNA"/>
</dbReference>
<accession>A0A4V2P9D4</accession>
<dbReference type="Gene3D" id="3.30.590.20">
    <property type="match status" value="1"/>
</dbReference>
<dbReference type="Proteomes" id="UP000294887">
    <property type="component" value="Unassembled WGS sequence"/>
</dbReference>
<dbReference type="PANTHER" id="PTHR38761">
    <property type="entry name" value="GLUTAMATE--CYSTEINE LIGASE"/>
    <property type="match status" value="1"/>
</dbReference>